<feature type="region of interest" description="Disordered" evidence="1">
    <location>
        <begin position="44"/>
        <end position="146"/>
    </location>
</feature>
<name>A0A8D8C633_CULPI</name>
<feature type="region of interest" description="Disordered" evidence="1">
    <location>
        <begin position="1"/>
        <end position="30"/>
    </location>
</feature>
<protein>
    <submittedName>
        <fullName evidence="2">(northern house mosquito) hypothetical protein</fullName>
    </submittedName>
</protein>
<accession>A0A8D8C633</accession>
<dbReference type="EMBL" id="HBUE01105550">
    <property type="protein sequence ID" value="CAG6486993.1"/>
    <property type="molecule type" value="Transcribed_RNA"/>
</dbReference>
<proteinExistence type="predicted"/>
<organism evidence="2">
    <name type="scientific">Culex pipiens</name>
    <name type="common">House mosquito</name>
    <dbReference type="NCBI Taxonomy" id="7175"/>
    <lineage>
        <taxon>Eukaryota</taxon>
        <taxon>Metazoa</taxon>
        <taxon>Ecdysozoa</taxon>
        <taxon>Arthropoda</taxon>
        <taxon>Hexapoda</taxon>
        <taxon>Insecta</taxon>
        <taxon>Pterygota</taxon>
        <taxon>Neoptera</taxon>
        <taxon>Endopterygota</taxon>
        <taxon>Diptera</taxon>
        <taxon>Nematocera</taxon>
        <taxon>Culicoidea</taxon>
        <taxon>Culicidae</taxon>
        <taxon>Culicinae</taxon>
        <taxon>Culicini</taxon>
        <taxon>Culex</taxon>
        <taxon>Culex</taxon>
    </lineage>
</organism>
<feature type="compositionally biased region" description="Polar residues" evidence="1">
    <location>
        <begin position="81"/>
        <end position="92"/>
    </location>
</feature>
<sequence>MANGDGDPGGHLLGRQQRPGDTCPNNVTGRALPVTVWIPQCKVPQSDEREPAGQGQLGEGDHGFSELRRAERVRRAGSGNDGANVTATVRSSGQGGLRDGLPVEAVRAAGQPVEGEGPHLSDIQVSGTVGSAGGGQGDREGVFGVE</sequence>
<feature type="compositionally biased region" description="Basic and acidic residues" evidence="1">
    <location>
        <begin position="59"/>
        <end position="74"/>
    </location>
</feature>
<evidence type="ECO:0000256" key="1">
    <source>
        <dbReference type="SAM" id="MobiDB-lite"/>
    </source>
</evidence>
<dbReference type="AlphaFoldDB" id="A0A8D8C633"/>
<evidence type="ECO:0000313" key="2">
    <source>
        <dbReference type="EMBL" id="CAG6486993.1"/>
    </source>
</evidence>
<feature type="compositionally biased region" description="Basic and acidic residues" evidence="1">
    <location>
        <begin position="137"/>
        <end position="146"/>
    </location>
</feature>
<feature type="compositionally biased region" description="Gly residues" evidence="1">
    <location>
        <begin position="1"/>
        <end position="12"/>
    </location>
</feature>
<reference evidence="2" key="1">
    <citation type="submission" date="2021-05" db="EMBL/GenBank/DDBJ databases">
        <authorList>
            <person name="Alioto T."/>
            <person name="Alioto T."/>
            <person name="Gomez Garrido J."/>
        </authorList>
    </citation>
    <scope>NUCLEOTIDE SEQUENCE</scope>
</reference>